<feature type="region of interest" description="Disordered" evidence="1">
    <location>
        <begin position="1"/>
        <end position="51"/>
    </location>
</feature>
<dbReference type="RefSeq" id="WP_265382444.1">
    <property type="nucleotide sequence ID" value="NZ_CP110615.1"/>
</dbReference>
<organism evidence="3 4">
    <name type="scientific">Rhodococcus antarcticus</name>
    <dbReference type="NCBI Taxonomy" id="2987751"/>
    <lineage>
        <taxon>Bacteria</taxon>
        <taxon>Bacillati</taxon>
        <taxon>Actinomycetota</taxon>
        <taxon>Actinomycetes</taxon>
        <taxon>Mycobacteriales</taxon>
        <taxon>Nocardiaceae</taxon>
        <taxon>Rhodococcus</taxon>
    </lineage>
</organism>
<evidence type="ECO:0000256" key="1">
    <source>
        <dbReference type="SAM" id="MobiDB-lite"/>
    </source>
</evidence>
<dbReference type="PANTHER" id="PTHR43441:SF2">
    <property type="entry name" value="FAMILY ACETYLTRANSFERASE, PUTATIVE (AFU_ORTHOLOGUE AFUA_7G00850)-RELATED"/>
    <property type="match status" value="1"/>
</dbReference>
<dbReference type="EMBL" id="CP110615">
    <property type="protein sequence ID" value="UZJ24337.1"/>
    <property type="molecule type" value="Genomic_DNA"/>
</dbReference>
<name>A0ABY6NY84_9NOCA</name>
<evidence type="ECO:0000313" key="4">
    <source>
        <dbReference type="Proteomes" id="UP001164965"/>
    </source>
</evidence>
<dbReference type="PROSITE" id="PS51186">
    <property type="entry name" value="GNAT"/>
    <property type="match status" value="1"/>
</dbReference>
<dbReference type="InterPro" id="IPR000182">
    <property type="entry name" value="GNAT_dom"/>
</dbReference>
<feature type="domain" description="N-acetyltransferase" evidence="2">
    <location>
        <begin position="15"/>
        <end position="163"/>
    </location>
</feature>
<protein>
    <submittedName>
        <fullName evidence="3">GNAT family N-acetyltransferase</fullName>
    </submittedName>
</protein>
<reference evidence="3" key="1">
    <citation type="submission" date="2022-10" db="EMBL/GenBank/DDBJ databases">
        <title>Rhodococcus sp.75.</title>
        <authorList>
            <person name="Sun M."/>
        </authorList>
    </citation>
    <scope>NUCLEOTIDE SEQUENCE</scope>
    <source>
        <strain evidence="3">75</strain>
    </source>
</reference>
<accession>A0ABY6NY84</accession>
<dbReference type="Proteomes" id="UP001164965">
    <property type="component" value="Chromosome"/>
</dbReference>
<sequence>MRDSWTQEARNPAHLVLGLAQPGDDVQLSATPDPFDVDPDPRPLPGAAGAQGLSVREDGVLVGRVSWHPVPHGPSFPCVALNIGITLLEEHRGRGLGTTAQRLLVEHLFATTDVHRVEASTDVDNAVEQRALAKVGFRREGVLRGAQLRGGTWRDLVLFSLLRGELG</sequence>
<dbReference type="Gene3D" id="3.40.630.30">
    <property type="match status" value="1"/>
</dbReference>
<proteinExistence type="predicted"/>
<dbReference type="PANTHER" id="PTHR43441">
    <property type="entry name" value="RIBOSOMAL-PROTEIN-SERINE ACETYLTRANSFERASE"/>
    <property type="match status" value="1"/>
</dbReference>
<keyword evidence="4" id="KW-1185">Reference proteome</keyword>
<dbReference type="Pfam" id="PF13302">
    <property type="entry name" value="Acetyltransf_3"/>
    <property type="match status" value="1"/>
</dbReference>
<gene>
    <name evidence="3" type="ORF">RHODO2019_14450</name>
</gene>
<evidence type="ECO:0000313" key="3">
    <source>
        <dbReference type="EMBL" id="UZJ24337.1"/>
    </source>
</evidence>
<dbReference type="InterPro" id="IPR016181">
    <property type="entry name" value="Acyl_CoA_acyltransferase"/>
</dbReference>
<evidence type="ECO:0000259" key="2">
    <source>
        <dbReference type="PROSITE" id="PS51186"/>
    </source>
</evidence>
<dbReference type="SUPFAM" id="SSF55729">
    <property type="entry name" value="Acyl-CoA N-acyltransferases (Nat)"/>
    <property type="match status" value="1"/>
</dbReference>
<dbReference type="InterPro" id="IPR051908">
    <property type="entry name" value="Ribosomal_N-acetyltransferase"/>
</dbReference>